<dbReference type="AlphaFoldDB" id="A0AA39QEA8"/>
<name>A0AA39QEA8_9AGAR</name>
<comment type="caution">
    <text evidence="2">The sequence shown here is derived from an EMBL/GenBank/DDBJ whole genome shotgun (WGS) entry which is preliminary data.</text>
</comment>
<gene>
    <name evidence="2" type="ORF">EDD18DRAFT_1102303</name>
</gene>
<evidence type="ECO:0000256" key="1">
    <source>
        <dbReference type="SAM" id="MobiDB-lite"/>
    </source>
</evidence>
<proteinExistence type="predicted"/>
<protein>
    <submittedName>
        <fullName evidence="2">Uncharacterized protein</fullName>
    </submittedName>
</protein>
<feature type="compositionally biased region" description="Polar residues" evidence="1">
    <location>
        <begin position="276"/>
        <end position="290"/>
    </location>
</feature>
<reference evidence="2" key="1">
    <citation type="submission" date="2023-06" db="EMBL/GenBank/DDBJ databases">
        <authorList>
            <consortium name="Lawrence Berkeley National Laboratory"/>
            <person name="Ahrendt S."/>
            <person name="Sahu N."/>
            <person name="Indic B."/>
            <person name="Wong-Bajracharya J."/>
            <person name="Merenyi Z."/>
            <person name="Ke H.-M."/>
            <person name="Monk M."/>
            <person name="Kocsube S."/>
            <person name="Drula E."/>
            <person name="Lipzen A."/>
            <person name="Balint B."/>
            <person name="Henrissat B."/>
            <person name="Andreopoulos B."/>
            <person name="Martin F.M."/>
            <person name="Harder C.B."/>
            <person name="Rigling D."/>
            <person name="Ford K.L."/>
            <person name="Foster G.D."/>
            <person name="Pangilinan J."/>
            <person name="Papanicolaou A."/>
            <person name="Barry K."/>
            <person name="LaButti K."/>
            <person name="Viragh M."/>
            <person name="Koriabine M."/>
            <person name="Yan M."/>
            <person name="Riley R."/>
            <person name="Champramary S."/>
            <person name="Plett K.L."/>
            <person name="Tsai I.J."/>
            <person name="Slot J."/>
            <person name="Sipos G."/>
            <person name="Plett J."/>
            <person name="Nagy L.G."/>
            <person name="Grigoriev I.V."/>
        </authorList>
    </citation>
    <scope>NUCLEOTIDE SEQUENCE</scope>
    <source>
        <strain evidence="2">HWK02</strain>
    </source>
</reference>
<feature type="compositionally biased region" description="Basic and acidic residues" evidence="1">
    <location>
        <begin position="311"/>
        <end position="328"/>
    </location>
</feature>
<dbReference type="Proteomes" id="UP001175228">
    <property type="component" value="Unassembled WGS sequence"/>
</dbReference>
<evidence type="ECO:0000313" key="3">
    <source>
        <dbReference type="Proteomes" id="UP001175228"/>
    </source>
</evidence>
<evidence type="ECO:0000313" key="2">
    <source>
        <dbReference type="EMBL" id="KAK0500119.1"/>
    </source>
</evidence>
<feature type="region of interest" description="Disordered" evidence="1">
    <location>
        <begin position="276"/>
        <end position="328"/>
    </location>
</feature>
<organism evidence="2 3">
    <name type="scientific">Armillaria luteobubalina</name>
    <dbReference type="NCBI Taxonomy" id="153913"/>
    <lineage>
        <taxon>Eukaryota</taxon>
        <taxon>Fungi</taxon>
        <taxon>Dikarya</taxon>
        <taxon>Basidiomycota</taxon>
        <taxon>Agaricomycotina</taxon>
        <taxon>Agaricomycetes</taxon>
        <taxon>Agaricomycetidae</taxon>
        <taxon>Agaricales</taxon>
        <taxon>Marasmiineae</taxon>
        <taxon>Physalacriaceae</taxon>
        <taxon>Armillaria</taxon>
    </lineage>
</organism>
<keyword evidence="3" id="KW-1185">Reference proteome</keyword>
<accession>A0AA39QEA8</accession>
<sequence>MDCFYNKDNARCSIDALITNRICKDKYHLMRLVKGPGQDKNAISNAYIKKDDDVGTWRIVRHGNNKGAVEEIVFTITGAINMLDLPPITRETRNQKEKARFLSQTIRLTGLGSKGFEDAVNAIKVVQQMGEQEFKEGELEDWKPSVVQGYTIVELSNRYFRPHTASNEEESVPFSTDVDPEGILGRLMQHKLMHMDNNIVSYFKGEIDNRGKKRYTMAKPQIFRVGDIVEAQCSMVFLRSNNSAVRLKPVLRAIVLVNCDHSMKSTYIERFIKKQQASNNRKNATDQLGPTSVRMKRKIGFANDTDEDEYEGAKRTNEGRNDEDRMSS</sequence>
<dbReference type="EMBL" id="JAUEPU010000008">
    <property type="protein sequence ID" value="KAK0500119.1"/>
    <property type="molecule type" value="Genomic_DNA"/>
</dbReference>